<comment type="caution">
    <text evidence="2">The sequence shown here is derived from an EMBL/GenBank/DDBJ whole genome shotgun (WGS) entry which is preliminary data.</text>
</comment>
<protein>
    <submittedName>
        <fullName evidence="2">D-alanyl-D-alanine carboxypeptidase family protein</fullName>
    </submittedName>
</protein>
<organism evidence="2 3">
    <name type="scientific">Evtepia gabavorous</name>
    <dbReference type="NCBI Taxonomy" id="2211183"/>
    <lineage>
        <taxon>Bacteria</taxon>
        <taxon>Bacillati</taxon>
        <taxon>Bacillota</taxon>
        <taxon>Clostridia</taxon>
        <taxon>Eubacteriales</taxon>
        <taxon>Evtepia</taxon>
    </lineage>
</organism>
<evidence type="ECO:0000259" key="1">
    <source>
        <dbReference type="Pfam" id="PF02557"/>
    </source>
</evidence>
<dbReference type="GeneID" id="97995763"/>
<dbReference type="CDD" id="cd14849">
    <property type="entry name" value="DD-dipeptidase_VanXYc"/>
    <property type="match status" value="1"/>
</dbReference>
<dbReference type="PANTHER" id="PTHR34385:SF1">
    <property type="entry name" value="PEPTIDOGLYCAN L-ALANYL-D-GLUTAMATE ENDOPEPTIDASE CWLK"/>
    <property type="match status" value="1"/>
</dbReference>
<dbReference type="GO" id="GO:0004180">
    <property type="term" value="F:carboxypeptidase activity"/>
    <property type="evidence" value="ECO:0007669"/>
    <property type="project" value="UniProtKB-KW"/>
</dbReference>
<dbReference type="Pfam" id="PF02557">
    <property type="entry name" value="VanY"/>
    <property type="match status" value="1"/>
</dbReference>
<dbReference type="RefSeq" id="WP_021920345.1">
    <property type="nucleotide sequence ID" value="NZ_CAKXKJ010000007.1"/>
</dbReference>
<dbReference type="Proteomes" id="UP000260649">
    <property type="component" value="Unassembled WGS sequence"/>
</dbReference>
<feature type="domain" description="D-alanyl-D-alanine carboxypeptidase-like core" evidence="1">
    <location>
        <begin position="42"/>
        <end position="169"/>
    </location>
</feature>
<keyword evidence="2" id="KW-0378">Hydrolase</keyword>
<dbReference type="AlphaFoldDB" id="A0A3E2B2M1"/>
<dbReference type="InterPro" id="IPR052179">
    <property type="entry name" value="DD-CPase-like"/>
</dbReference>
<dbReference type="InterPro" id="IPR009045">
    <property type="entry name" value="Zn_M74/Hedgehog-like"/>
</dbReference>
<dbReference type="EMBL" id="QQRQ01000014">
    <property type="protein sequence ID" value="RFT06235.1"/>
    <property type="molecule type" value="Genomic_DNA"/>
</dbReference>
<proteinExistence type="predicted"/>
<dbReference type="InterPro" id="IPR003709">
    <property type="entry name" value="VanY-like_core_dom"/>
</dbReference>
<reference evidence="2 3" key="1">
    <citation type="submission" date="2018-07" db="EMBL/GenBank/DDBJ databases">
        <title>GABA Modulating Bacteria of the Human Gut Microbiota.</title>
        <authorList>
            <person name="Strandwitz P."/>
            <person name="Kim K.H."/>
            <person name="Terekhova D."/>
            <person name="Liu J.K."/>
            <person name="Sharma A."/>
            <person name="Levering J."/>
            <person name="Mcdonald D."/>
            <person name="Dietrich D."/>
            <person name="Ramadhar T.R."/>
            <person name="Lekbua A."/>
            <person name="Mroue N."/>
            <person name="Liston C."/>
            <person name="Stewart E.J."/>
            <person name="Dubin M.J."/>
            <person name="Zengler K."/>
            <person name="Knight R."/>
            <person name="Gilbert J.A."/>
            <person name="Clardy J."/>
            <person name="Lewis K."/>
        </authorList>
    </citation>
    <scope>NUCLEOTIDE SEQUENCE [LARGE SCALE GENOMIC DNA]</scope>
    <source>
        <strain evidence="2 3">KLE1738</strain>
    </source>
</reference>
<dbReference type="Gene3D" id="3.30.200.180">
    <property type="match status" value="1"/>
</dbReference>
<keyword evidence="2" id="KW-0645">Protease</keyword>
<evidence type="ECO:0000313" key="2">
    <source>
        <dbReference type="EMBL" id="RFT06235.1"/>
    </source>
</evidence>
<sequence length="248" mass="27917">MNTLILTPEAMFQGDLLLVNPSFPHHPLPHPDLVTVADTDILLERRAAQALDSLMAAIGGWKEIVPVSGWRALEEQQAIWEDSLAENGLPFTQTYVAYPGHSEHQTGLAIDLGRRSASIDFIRPDFPYTGLCQTFRREMARYGLIQRYPAGKEEITGIGHEPWHFRYVGQPHAAIMEARGLTLEEYIAWLREFPYESCRYQEKNAIVSFLPGASDGPTILKRDSDLPCTISGNNVDGFIITEWRRAHG</sequence>
<keyword evidence="2" id="KW-0121">Carboxypeptidase</keyword>
<accession>A0A3E2B2M1</accession>
<evidence type="ECO:0000313" key="3">
    <source>
        <dbReference type="Proteomes" id="UP000260649"/>
    </source>
</evidence>
<dbReference type="GO" id="GO:0006508">
    <property type="term" value="P:proteolysis"/>
    <property type="evidence" value="ECO:0007669"/>
    <property type="project" value="InterPro"/>
</dbReference>
<keyword evidence="3" id="KW-1185">Reference proteome</keyword>
<dbReference type="PANTHER" id="PTHR34385">
    <property type="entry name" value="D-ALANYL-D-ALANINE CARBOXYPEPTIDASE"/>
    <property type="match status" value="1"/>
</dbReference>
<dbReference type="SUPFAM" id="SSF55166">
    <property type="entry name" value="Hedgehog/DD-peptidase"/>
    <property type="match status" value="1"/>
</dbReference>
<name>A0A3E2B2M1_9FIRM</name>
<dbReference type="OrthoDB" id="9792074at2"/>
<dbReference type="Gene3D" id="3.30.1380.10">
    <property type="match status" value="1"/>
</dbReference>
<gene>
    <name evidence="2" type="ORF">DV520_08465</name>
</gene>